<dbReference type="AlphaFoldDB" id="E1RA82"/>
<evidence type="ECO:0000313" key="10">
    <source>
        <dbReference type="EMBL" id="ADK79373.1"/>
    </source>
</evidence>
<reference evidence="10 11" key="1">
    <citation type="journal article" date="2010" name="Stand. Genomic Sci.">
        <title>Complete genome sequence of Spirochaeta smaragdinae type strain (SEBR 4228).</title>
        <authorList>
            <person name="Mavromatis K."/>
            <person name="Yasawong M."/>
            <person name="Chertkov O."/>
            <person name="Lapidus A."/>
            <person name="Lucas S."/>
            <person name="Nolan M."/>
            <person name="Del Rio T.G."/>
            <person name="Tice H."/>
            <person name="Cheng J.F."/>
            <person name="Pitluck S."/>
            <person name="Liolios K."/>
            <person name="Ivanova N."/>
            <person name="Tapia R."/>
            <person name="Han C."/>
            <person name="Bruce D."/>
            <person name="Goodwin L."/>
            <person name="Pati A."/>
            <person name="Chen A."/>
            <person name="Palaniappan K."/>
            <person name="Land M."/>
            <person name="Hauser L."/>
            <person name="Chang Y.J."/>
            <person name="Jeffries C.D."/>
            <person name="Detter J.C."/>
            <person name="Rohde M."/>
            <person name="Brambilla E."/>
            <person name="Spring S."/>
            <person name="Goker M."/>
            <person name="Sikorski J."/>
            <person name="Woyke T."/>
            <person name="Bristow J."/>
            <person name="Eisen J.A."/>
            <person name="Markowitz V."/>
            <person name="Hugenholtz P."/>
            <person name="Klenk H.P."/>
            <person name="Kyrpides N.C."/>
        </authorList>
    </citation>
    <scope>NUCLEOTIDE SEQUENCE [LARGE SCALE GENOMIC DNA]</scope>
    <source>
        <strain evidence="11">DSM 11293 / JCM 15392 / SEBR 4228</strain>
    </source>
</reference>
<dbReference type="InterPro" id="IPR003439">
    <property type="entry name" value="ABC_transporter-like_ATP-bd"/>
</dbReference>
<keyword evidence="5" id="KW-0547">Nucleotide-binding</keyword>
<keyword evidence="6" id="KW-0067">ATP-binding</keyword>
<dbReference type="InterPro" id="IPR027417">
    <property type="entry name" value="P-loop_NTPase"/>
</dbReference>
<keyword evidence="8" id="KW-0472">Membrane</keyword>
<keyword evidence="3" id="KW-0762">Sugar transport</keyword>
<dbReference type="KEGG" id="ssm:Spirs_0216"/>
<evidence type="ECO:0000256" key="8">
    <source>
        <dbReference type="ARBA" id="ARBA00023136"/>
    </source>
</evidence>
<dbReference type="HOGENOM" id="CLU_000604_92_3_12"/>
<accession>E1RA82</accession>
<evidence type="ECO:0000256" key="6">
    <source>
        <dbReference type="ARBA" id="ARBA00022840"/>
    </source>
</evidence>
<dbReference type="GO" id="GO:0005524">
    <property type="term" value="F:ATP binding"/>
    <property type="evidence" value="ECO:0007669"/>
    <property type="project" value="UniProtKB-KW"/>
</dbReference>
<dbReference type="eggNOG" id="COG1129">
    <property type="taxonomic scope" value="Bacteria"/>
</dbReference>
<dbReference type="Proteomes" id="UP000002318">
    <property type="component" value="Chromosome"/>
</dbReference>
<evidence type="ECO:0000313" key="11">
    <source>
        <dbReference type="Proteomes" id="UP000002318"/>
    </source>
</evidence>
<dbReference type="Pfam" id="PF00005">
    <property type="entry name" value="ABC_tran"/>
    <property type="match status" value="2"/>
</dbReference>
<dbReference type="PROSITE" id="PS00211">
    <property type="entry name" value="ABC_TRANSPORTER_1"/>
    <property type="match status" value="1"/>
</dbReference>
<protein>
    <submittedName>
        <fullName evidence="10">ABC transporter related protein</fullName>
    </submittedName>
</protein>
<dbReference type="STRING" id="573413.Spirs_0216"/>
<evidence type="ECO:0000256" key="4">
    <source>
        <dbReference type="ARBA" id="ARBA00022737"/>
    </source>
</evidence>
<organism evidence="10 11">
    <name type="scientific">Sediminispirochaeta smaragdinae (strain DSM 11293 / JCM 15392 / SEBR 4228)</name>
    <name type="common">Spirochaeta smaragdinae</name>
    <dbReference type="NCBI Taxonomy" id="573413"/>
    <lineage>
        <taxon>Bacteria</taxon>
        <taxon>Pseudomonadati</taxon>
        <taxon>Spirochaetota</taxon>
        <taxon>Spirochaetia</taxon>
        <taxon>Spirochaetales</taxon>
        <taxon>Spirochaetaceae</taxon>
        <taxon>Sediminispirochaeta</taxon>
    </lineage>
</organism>
<keyword evidence="7" id="KW-1278">Translocase</keyword>
<dbReference type="GO" id="GO:0016887">
    <property type="term" value="F:ATP hydrolysis activity"/>
    <property type="evidence" value="ECO:0007669"/>
    <property type="project" value="InterPro"/>
</dbReference>
<dbReference type="PANTHER" id="PTHR43790">
    <property type="entry name" value="CARBOHYDRATE TRANSPORT ATP-BINDING PROTEIN MG119-RELATED"/>
    <property type="match status" value="1"/>
</dbReference>
<dbReference type="PANTHER" id="PTHR43790:SF1">
    <property type="entry name" value="XYLOSE IMPORT ATP-BINDING PROTEIN XYLG"/>
    <property type="match status" value="1"/>
</dbReference>
<dbReference type="InterPro" id="IPR017871">
    <property type="entry name" value="ABC_transporter-like_CS"/>
</dbReference>
<sequence length="500" mass="54807">METLFLSMKQITKVYAGVRALDGVDFSIARGEIHCLAGTNGSGKSTLVKIISGVVAPEAGAEIIMDGELLDQHTSRTAISHGVEVIYQDLSLFPNLTVAENIAVSSNIAQRRYLMDWKRAETTATKAMNRIGISIPLDARVGELSMADQQLVAICRALTGDVRLLIMDEPTTALTKKEIDALLRVVIELKNKGIASLFISHKLNEVMQIAERVTVLRDGTLIGTYDGKTIDDKKLEFLMTGETSVYEPYHVSPDRNGKPILRLENFSRNHSFCNVSLEVYSGEIVGITGLLGSGRSELALSIFGFHPADSGRMEMNGEEVSIDSVETAKHHGIAYVPEDRIHQGLVMDQSVSRNLVATVIDRLQGKTSLIDTKKLHETVAYWVETLKIKVPSLDAPVKTLSGGNQQRIVLGKWIATEPRLFILDNPTVGIDVSAKSSIHKTIKKLAREGMGVIIISDEISEVLNNCSRILVMHKGRIIGSFDTTEASEEEIQAFIESQSI</sequence>
<keyword evidence="11" id="KW-1185">Reference proteome</keyword>
<evidence type="ECO:0000256" key="1">
    <source>
        <dbReference type="ARBA" id="ARBA00022448"/>
    </source>
</evidence>
<dbReference type="OrthoDB" id="304830at2"/>
<dbReference type="CDD" id="cd03216">
    <property type="entry name" value="ABC_Carb_Monos_I"/>
    <property type="match status" value="1"/>
</dbReference>
<evidence type="ECO:0000256" key="7">
    <source>
        <dbReference type="ARBA" id="ARBA00022967"/>
    </source>
</evidence>
<dbReference type="CDD" id="cd03215">
    <property type="entry name" value="ABC_Carb_Monos_II"/>
    <property type="match status" value="1"/>
</dbReference>
<feature type="domain" description="ABC transporter" evidence="9">
    <location>
        <begin position="255"/>
        <end position="499"/>
    </location>
</feature>
<keyword evidence="4" id="KW-0677">Repeat</keyword>
<dbReference type="SMART" id="SM00382">
    <property type="entry name" value="AAA"/>
    <property type="match status" value="2"/>
</dbReference>
<dbReference type="SUPFAM" id="SSF52540">
    <property type="entry name" value="P-loop containing nucleoside triphosphate hydrolases"/>
    <property type="match status" value="2"/>
</dbReference>
<evidence type="ECO:0000256" key="3">
    <source>
        <dbReference type="ARBA" id="ARBA00022597"/>
    </source>
</evidence>
<dbReference type="PROSITE" id="PS50893">
    <property type="entry name" value="ABC_TRANSPORTER_2"/>
    <property type="match status" value="2"/>
</dbReference>
<dbReference type="EMBL" id="CP002116">
    <property type="protein sequence ID" value="ADK79373.1"/>
    <property type="molecule type" value="Genomic_DNA"/>
</dbReference>
<keyword evidence="2" id="KW-1003">Cell membrane</keyword>
<evidence type="ECO:0000256" key="2">
    <source>
        <dbReference type="ARBA" id="ARBA00022475"/>
    </source>
</evidence>
<evidence type="ECO:0000256" key="5">
    <source>
        <dbReference type="ARBA" id="ARBA00022741"/>
    </source>
</evidence>
<name>E1RA82_SEDSS</name>
<dbReference type="InterPro" id="IPR003593">
    <property type="entry name" value="AAA+_ATPase"/>
</dbReference>
<keyword evidence="1" id="KW-0813">Transport</keyword>
<dbReference type="InterPro" id="IPR050107">
    <property type="entry name" value="ABC_carbohydrate_import_ATPase"/>
</dbReference>
<dbReference type="Gene3D" id="3.40.50.300">
    <property type="entry name" value="P-loop containing nucleotide triphosphate hydrolases"/>
    <property type="match status" value="2"/>
</dbReference>
<gene>
    <name evidence="10" type="ordered locus">Spirs_0216</name>
</gene>
<feature type="domain" description="ABC transporter" evidence="9">
    <location>
        <begin position="6"/>
        <end position="243"/>
    </location>
</feature>
<proteinExistence type="predicted"/>
<evidence type="ECO:0000259" key="9">
    <source>
        <dbReference type="PROSITE" id="PS50893"/>
    </source>
</evidence>
<dbReference type="RefSeq" id="WP_013252837.1">
    <property type="nucleotide sequence ID" value="NC_014364.1"/>
</dbReference>